<dbReference type="OrthoDB" id="7677861at2"/>
<evidence type="ECO:0000256" key="1">
    <source>
        <dbReference type="SAM" id="MobiDB-lite"/>
    </source>
</evidence>
<dbReference type="InterPro" id="IPR035924">
    <property type="entry name" value="FlaG-like_sf"/>
</dbReference>
<proteinExistence type="predicted"/>
<evidence type="ECO:0008006" key="4">
    <source>
        <dbReference type="Google" id="ProtNLM"/>
    </source>
</evidence>
<organism evidence="2 3">
    <name type="scientific">Bosea lathyri</name>
    <dbReference type="NCBI Taxonomy" id="1036778"/>
    <lineage>
        <taxon>Bacteria</taxon>
        <taxon>Pseudomonadati</taxon>
        <taxon>Pseudomonadota</taxon>
        <taxon>Alphaproteobacteria</taxon>
        <taxon>Hyphomicrobiales</taxon>
        <taxon>Boseaceae</taxon>
        <taxon>Bosea</taxon>
    </lineage>
</organism>
<keyword evidence="3" id="KW-1185">Reference proteome</keyword>
<protein>
    <recommendedName>
        <fullName evidence="4">FlaG protein</fullName>
    </recommendedName>
</protein>
<dbReference type="Proteomes" id="UP000236743">
    <property type="component" value="Unassembled WGS sequence"/>
</dbReference>
<dbReference type="RefSeq" id="WP_103872141.1">
    <property type="nucleotide sequence ID" value="NZ_FNUY01000003.1"/>
</dbReference>
<name>A0A1H5XN83_9HYPH</name>
<evidence type="ECO:0000313" key="3">
    <source>
        <dbReference type="Proteomes" id="UP000236743"/>
    </source>
</evidence>
<reference evidence="2 3" key="1">
    <citation type="submission" date="2016-10" db="EMBL/GenBank/DDBJ databases">
        <authorList>
            <person name="de Groot N.N."/>
        </authorList>
    </citation>
    <scope>NUCLEOTIDE SEQUENCE [LARGE SCALE GENOMIC DNA]</scope>
    <source>
        <strain evidence="2 3">DSM 26656</strain>
    </source>
</reference>
<dbReference type="SUPFAM" id="SSF160214">
    <property type="entry name" value="FlaG-like"/>
    <property type="match status" value="1"/>
</dbReference>
<dbReference type="EMBL" id="FNUY01000003">
    <property type="protein sequence ID" value="SEG12830.1"/>
    <property type="molecule type" value="Genomic_DNA"/>
</dbReference>
<accession>A0A1H5XN83</accession>
<sequence length="151" mass="16801">MDFGNAPRMAAIGSVNLPARSDIVATQGSVSVDLPPEKTVQSASAGDAVRVEIRAQTRDEQNRAAAERRTTNDRQDARRADQTINDSIERRLVIEPRTRSVVLQKKDTETGETISQLPDETLLKLRIYSRELADRAVEADEARHHLVERTA</sequence>
<evidence type="ECO:0000313" key="2">
    <source>
        <dbReference type="EMBL" id="SEG12830.1"/>
    </source>
</evidence>
<feature type="region of interest" description="Disordered" evidence="1">
    <location>
        <begin position="54"/>
        <end position="85"/>
    </location>
</feature>
<dbReference type="AlphaFoldDB" id="A0A1H5XN83"/>
<gene>
    <name evidence="2" type="ORF">SAMN04488115_103302</name>
</gene>